<evidence type="ECO:0000313" key="6">
    <source>
        <dbReference type="EMBL" id="KCZ92184.1"/>
    </source>
</evidence>
<dbReference type="InterPro" id="IPR020846">
    <property type="entry name" value="MFS_dom"/>
</dbReference>
<feature type="transmembrane region" description="Helical" evidence="4">
    <location>
        <begin position="386"/>
        <end position="404"/>
    </location>
</feature>
<dbReference type="EMBL" id="ARYK01000004">
    <property type="protein sequence ID" value="KCZ92184.1"/>
    <property type="molecule type" value="Genomic_DNA"/>
</dbReference>
<comment type="caution">
    <text evidence="6">The sequence shown here is derived from an EMBL/GenBank/DDBJ whole genome shotgun (WGS) entry which is preliminary data.</text>
</comment>
<dbReference type="AlphaFoldDB" id="A0A059FNG3"/>
<dbReference type="InterPro" id="IPR036259">
    <property type="entry name" value="MFS_trans_sf"/>
</dbReference>
<dbReference type="PATRIC" id="fig|1280950.3.peg.1827"/>
<dbReference type="InterPro" id="IPR011701">
    <property type="entry name" value="MFS"/>
</dbReference>
<dbReference type="GO" id="GO:0022857">
    <property type="term" value="F:transmembrane transporter activity"/>
    <property type="evidence" value="ECO:0007669"/>
    <property type="project" value="InterPro"/>
</dbReference>
<name>A0A059FNG3_9PROT</name>
<feature type="transmembrane region" description="Helical" evidence="4">
    <location>
        <begin position="179"/>
        <end position="198"/>
    </location>
</feature>
<dbReference type="PROSITE" id="PS50850">
    <property type="entry name" value="MFS"/>
    <property type="match status" value="1"/>
</dbReference>
<feature type="transmembrane region" description="Helical" evidence="4">
    <location>
        <begin position="355"/>
        <end position="374"/>
    </location>
</feature>
<reference evidence="6 7" key="1">
    <citation type="journal article" date="2014" name="Antonie Van Leeuwenhoek">
        <title>Hyphomonas beringensis sp. nov. and Hyphomonas chukchiensis sp. nov., isolated from surface seawater of the Bering Sea and Chukchi Sea.</title>
        <authorList>
            <person name="Li C."/>
            <person name="Lai Q."/>
            <person name="Li G."/>
            <person name="Dong C."/>
            <person name="Wang J."/>
            <person name="Liao Y."/>
            <person name="Shao Z."/>
        </authorList>
    </citation>
    <scope>NUCLEOTIDE SEQUENCE [LARGE SCALE GENOMIC DNA]</scope>
    <source>
        <strain evidence="6 7">MHS-2</strain>
    </source>
</reference>
<keyword evidence="2 4" id="KW-1133">Transmembrane helix</keyword>
<feature type="transmembrane region" description="Helical" evidence="4">
    <location>
        <begin position="115"/>
        <end position="136"/>
    </location>
</feature>
<organism evidence="6 7">
    <name type="scientific">Hyphomonas johnsonii MHS-2</name>
    <dbReference type="NCBI Taxonomy" id="1280950"/>
    <lineage>
        <taxon>Bacteria</taxon>
        <taxon>Pseudomonadati</taxon>
        <taxon>Pseudomonadota</taxon>
        <taxon>Alphaproteobacteria</taxon>
        <taxon>Hyphomonadales</taxon>
        <taxon>Hyphomonadaceae</taxon>
        <taxon>Hyphomonas</taxon>
    </lineage>
</organism>
<keyword evidence="1 4" id="KW-0812">Transmembrane</keyword>
<gene>
    <name evidence="6" type="ORF">HJO_09119</name>
</gene>
<feature type="transmembrane region" description="Helical" evidence="4">
    <location>
        <begin position="26"/>
        <end position="47"/>
    </location>
</feature>
<feature type="domain" description="Major facilitator superfamily (MFS) profile" evidence="5">
    <location>
        <begin position="25"/>
        <end position="410"/>
    </location>
</feature>
<dbReference type="RefSeq" id="WP_241764706.1">
    <property type="nucleotide sequence ID" value="NZ_ARYK01000004.1"/>
</dbReference>
<evidence type="ECO:0000259" key="5">
    <source>
        <dbReference type="PROSITE" id="PS50850"/>
    </source>
</evidence>
<dbReference type="PANTHER" id="PTHR42910">
    <property type="entry name" value="TRANSPORTER SCO4007-RELATED"/>
    <property type="match status" value="1"/>
</dbReference>
<feature type="transmembrane region" description="Helical" evidence="4">
    <location>
        <begin position="266"/>
        <end position="286"/>
    </location>
</feature>
<dbReference type="SUPFAM" id="SSF103473">
    <property type="entry name" value="MFS general substrate transporter"/>
    <property type="match status" value="1"/>
</dbReference>
<evidence type="ECO:0000256" key="2">
    <source>
        <dbReference type="ARBA" id="ARBA00022989"/>
    </source>
</evidence>
<evidence type="ECO:0000313" key="7">
    <source>
        <dbReference type="Proteomes" id="UP000025171"/>
    </source>
</evidence>
<proteinExistence type="predicted"/>
<feature type="transmembrane region" description="Helical" evidence="4">
    <location>
        <begin position="59"/>
        <end position="79"/>
    </location>
</feature>
<evidence type="ECO:0000256" key="4">
    <source>
        <dbReference type="SAM" id="Phobius"/>
    </source>
</evidence>
<dbReference type="Gene3D" id="1.20.1250.20">
    <property type="entry name" value="MFS general substrate transporter like domains"/>
    <property type="match status" value="1"/>
</dbReference>
<sequence length="413" mass="44021">MDIGPPRKDMPPPDAPAPAYMSDRDLYILAAATAVVTANAYYIHPIISLVAKHFGVSESMIGLVPALNQIALALGILLLLPLGDWVSNRKLVSIFVAAQFLSIALMTFAQDYWLFVTGSTLLGFFTIAPYLLPAYVSKRVAPGDLGRATAIIATGIIAGILVARAGAGVIAEHFGWRAVYFAATGLMLAVSFALPLILEKRREGADAPAGRSYVGLIASIVPIVRNYPEILLSGAIQALSFGIFLSIWLGLGLHLTSPEMGYGVDVVGYLAIFSIINLVTTPRLGAWADKVGPKRARLTVASTQLLGVTLLFFFGNSLWLLMIPIVIMNIGGPLIDITTRMTFLSKASDIRTRLMTVYIVIMFLGAGAASWAGTTAYDLAGWHGNAVLALGMGICLWTLCLVSLRVKDGGRVA</sequence>
<keyword evidence="7" id="KW-1185">Reference proteome</keyword>
<evidence type="ECO:0000256" key="1">
    <source>
        <dbReference type="ARBA" id="ARBA00022692"/>
    </source>
</evidence>
<dbReference type="STRING" id="1280950.HJO_09119"/>
<protein>
    <submittedName>
        <fullName evidence="6">Major facilitator family transporter</fullName>
    </submittedName>
</protein>
<dbReference type="Pfam" id="PF07690">
    <property type="entry name" value="MFS_1"/>
    <property type="match status" value="1"/>
</dbReference>
<keyword evidence="3 4" id="KW-0472">Membrane</keyword>
<feature type="transmembrane region" description="Helical" evidence="4">
    <location>
        <begin position="148"/>
        <end position="167"/>
    </location>
</feature>
<evidence type="ECO:0000256" key="3">
    <source>
        <dbReference type="ARBA" id="ARBA00023136"/>
    </source>
</evidence>
<dbReference type="Proteomes" id="UP000025171">
    <property type="component" value="Unassembled WGS sequence"/>
</dbReference>
<accession>A0A059FNG3</accession>
<feature type="transmembrane region" description="Helical" evidence="4">
    <location>
        <begin position="91"/>
        <end position="109"/>
    </location>
</feature>
<dbReference type="eggNOG" id="COG2814">
    <property type="taxonomic scope" value="Bacteria"/>
</dbReference>
<feature type="transmembrane region" description="Helical" evidence="4">
    <location>
        <begin position="230"/>
        <end position="251"/>
    </location>
</feature>
<dbReference type="PANTHER" id="PTHR42910:SF1">
    <property type="entry name" value="MAJOR FACILITATOR SUPERFAMILY (MFS) PROFILE DOMAIN-CONTAINING PROTEIN"/>
    <property type="match status" value="1"/>
</dbReference>